<feature type="region of interest" description="Disordered" evidence="1">
    <location>
        <begin position="226"/>
        <end position="257"/>
    </location>
</feature>
<reference evidence="2 3" key="1">
    <citation type="journal article" date="2019" name="G3 (Bethesda)">
        <title>Sequencing of a Wild Apple (Malus baccata) Genome Unravels the Differences Between Cultivated and Wild Apple Species Regarding Disease Resistance and Cold Tolerance.</title>
        <authorList>
            <person name="Chen X."/>
        </authorList>
    </citation>
    <scope>NUCLEOTIDE SEQUENCE [LARGE SCALE GENOMIC DNA]</scope>
    <source>
        <strain evidence="3">cv. Shandingzi</strain>
        <tissue evidence="2">Leaves</tissue>
    </source>
</reference>
<evidence type="ECO:0000256" key="1">
    <source>
        <dbReference type="SAM" id="MobiDB-lite"/>
    </source>
</evidence>
<evidence type="ECO:0000313" key="3">
    <source>
        <dbReference type="Proteomes" id="UP000315295"/>
    </source>
</evidence>
<name>A0A540KIA2_MALBA</name>
<protein>
    <recommendedName>
        <fullName evidence="4">Proline-rich family protein</fullName>
    </recommendedName>
</protein>
<keyword evidence="3" id="KW-1185">Reference proteome</keyword>
<dbReference type="Proteomes" id="UP000315295">
    <property type="component" value="Unassembled WGS sequence"/>
</dbReference>
<proteinExistence type="predicted"/>
<dbReference type="EMBL" id="VIEB01001234">
    <property type="protein sequence ID" value="TQD73948.1"/>
    <property type="molecule type" value="Genomic_DNA"/>
</dbReference>
<evidence type="ECO:0008006" key="4">
    <source>
        <dbReference type="Google" id="ProtNLM"/>
    </source>
</evidence>
<dbReference type="GO" id="GO:0061635">
    <property type="term" value="P:regulation of protein complex stability"/>
    <property type="evidence" value="ECO:0007669"/>
    <property type="project" value="InterPro"/>
</dbReference>
<gene>
    <name evidence="2" type="ORF">C1H46_040518</name>
</gene>
<dbReference type="AlphaFoldDB" id="A0A540KIA2"/>
<dbReference type="PANTHER" id="PTHR35753">
    <property type="entry name" value="PROTEIN MAINTENANCE OF PSII UNDER HIGH LIGHT 1"/>
    <property type="match status" value="1"/>
</dbReference>
<dbReference type="STRING" id="106549.A0A540KIA2"/>
<feature type="compositionally biased region" description="Low complexity" evidence="1">
    <location>
        <begin position="226"/>
        <end position="237"/>
    </location>
</feature>
<sequence length="257" mass="27449">MAAAAQALIAAANTFTCTFPTQQRSFFFSRKLHKANHLTVVRASTEDADCNVEECAPDKECSKLWCPHPSSSHESFFLMENKSDQERKLTIKEQGISRVGKVSVEWLAGEKTKISGTFPPRNRGWTGYVEKDTAGQTNIYSVEPAVYVAESVISSGTAGSSADGAENTAAIAAGLALIAVAAASSILLQVGKNSPPVVQKVDYSGPSLSYYINKFKPETIEALAPSVVESSQPEPSQIQVESEVQPEPSASEVSNTS</sequence>
<accession>A0A540KIA2</accession>
<dbReference type="GO" id="GO:0009535">
    <property type="term" value="C:chloroplast thylakoid membrane"/>
    <property type="evidence" value="ECO:0007669"/>
    <property type="project" value="InterPro"/>
</dbReference>
<comment type="caution">
    <text evidence="2">The sequence shown here is derived from an EMBL/GenBank/DDBJ whole genome shotgun (WGS) entry which is preliminary data.</text>
</comment>
<evidence type="ECO:0000313" key="2">
    <source>
        <dbReference type="EMBL" id="TQD73948.1"/>
    </source>
</evidence>
<dbReference type="InterPro" id="IPR038936">
    <property type="entry name" value="MPH1"/>
</dbReference>
<dbReference type="PANTHER" id="PTHR35753:SF2">
    <property type="entry name" value="PROTEIN MAINTENANCE OF PSII UNDER HIGH LIGHT 1"/>
    <property type="match status" value="1"/>
</dbReference>
<organism evidence="2 3">
    <name type="scientific">Malus baccata</name>
    <name type="common">Siberian crab apple</name>
    <name type="synonym">Pyrus baccata</name>
    <dbReference type="NCBI Taxonomy" id="106549"/>
    <lineage>
        <taxon>Eukaryota</taxon>
        <taxon>Viridiplantae</taxon>
        <taxon>Streptophyta</taxon>
        <taxon>Embryophyta</taxon>
        <taxon>Tracheophyta</taxon>
        <taxon>Spermatophyta</taxon>
        <taxon>Magnoliopsida</taxon>
        <taxon>eudicotyledons</taxon>
        <taxon>Gunneridae</taxon>
        <taxon>Pentapetalae</taxon>
        <taxon>rosids</taxon>
        <taxon>fabids</taxon>
        <taxon>Rosales</taxon>
        <taxon>Rosaceae</taxon>
        <taxon>Amygdaloideae</taxon>
        <taxon>Maleae</taxon>
        <taxon>Malus</taxon>
    </lineage>
</organism>